<dbReference type="AlphaFoldDB" id="A0A914P6C2"/>
<reference evidence="3" key="1">
    <citation type="submission" date="2022-11" db="UniProtKB">
        <authorList>
            <consortium name="WormBaseParasite"/>
        </authorList>
    </citation>
    <scope>IDENTIFICATION</scope>
</reference>
<evidence type="ECO:0000256" key="1">
    <source>
        <dbReference type="SAM" id="MobiDB-lite"/>
    </source>
</evidence>
<evidence type="ECO:0000313" key="2">
    <source>
        <dbReference type="Proteomes" id="UP000887578"/>
    </source>
</evidence>
<protein>
    <submittedName>
        <fullName evidence="3">Uncharacterized protein</fullName>
    </submittedName>
</protein>
<proteinExistence type="predicted"/>
<sequence>MADYYTGNPTKTSTALIKILGPAIGVIKDKSIVRKKAIVFDGQTGNAVIYENCEKLFKKISPAYSNWCKGLMNFIDLGGKDKSIRFRVTADGFIANTNAKARNNYASDILFKPLQFYIQQLQPLQEKYDEVHLLGKVLRAFRNMRYGESTQVTGRHPLEVSMYVWAAIYHDWLNFGPPEEEERAWFINMFVEYFENERLSLVLYKCFRGPPTSNEQLLQMVEQECIDKRPYLDEPEEEAVPEKYEESMDVDKPESEHVCDEICADLHCSFVLFFTVCNSNQPLSISVLNESTLSPTDIENESNLEVSMANDTIVTIDSKNALSSPQTTSSTLTENGPTINMSKSFISDLPISNDTTSTANSNITSSSQTNTPISEENIPESVRTSVKRELDDEEYCMIIDEPVAKKPKIEPINSETFSFDQPSAATLKEICKKLNVKYCNDAYKFWGEIIFENILPVSDNIKTHSIKSKNIFACFSQFFTGKVNSCYFLQDLINKAFCEELIESGIEPSETEQIFIDITVSEEHLKFIAKFLSCKIGIYENGNLKKYGNWKNRDKSDVLTLILSSENGFYSVVLDL</sequence>
<feature type="compositionally biased region" description="Low complexity" evidence="1">
    <location>
        <begin position="351"/>
        <end position="374"/>
    </location>
</feature>
<feature type="compositionally biased region" description="Polar residues" evidence="1">
    <location>
        <begin position="334"/>
        <end position="345"/>
    </location>
</feature>
<keyword evidence="2" id="KW-1185">Reference proteome</keyword>
<feature type="region of interest" description="Disordered" evidence="1">
    <location>
        <begin position="320"/>
        <end position="385"/>
    </location>
</feature>
<name>A0A914P6C2_9BILA</name>
<evidence type="ECO:0000313" key="3">
    <source>
        <dbReference type="WBParaSite" id="PDA_v2.g12913.t1"/>
    </source>
</evidence>
<organism evidence="2 3">
    <name type="scientific">Panagrolaimus davidi</name>
    <dbReference type="NCBI Taxonomy" id="227884"/>
    <lineage>
        <taxon>Eukaryota</taxon>
        <taxon>Metazoa</taxon>
        <taxon>Ecdysozoa</taxon>
        <taxon>Nematoda</taxon>
        <taxon>Chromadorea</taxon>
        <taxon>Rhabditida</taxon>
        <taxon>Tylenchina</taxon>
        <taxon>Panagrolaimomorpha</taxon>
        <taxon>Panagrolaimoidea</taxon>
        <taxon>Panagrolaimidae</taxon>
        <taxon>Panagrolaimus</taxon>
    </lineage>
</organism>
<dbReference type="Proteomes" id="UP000887578">
    <property type="component" value="Unplaced"/>
</dbReference>
<feature type="compositionally biased region" description="Low complexity" evidence="1">
    <location>
        <begin position="322"/>
        <end position="333"/>
    </location>
</feature>
<accession>A0A914P6C2</accession>
<dbReference type="WBParaSite" id="PDA_v2.g12913.t1">
    <property type="protein sequence ID" value="PDA_v2.g12913.t1"/>
    <property type="gene ID" value="PDA_v2.g12913"/>
</dbReference>